<dbReference type="AlphaFoldDB" id="A0A0A9BDK6"/>
<protein>
    <submittedName>
        <fullName evidence="1">Uncharacterized protein</fullName>
    </submittedName>
</protein>
<reference evidence="1" key="2">
    <citation type="journal article" date="2015" name="Data Brief">
        <title>Shoot transcriptome of the giant reed, Arundo donax.</title>
        <authorList>
            <person name="Barrero R.A."/>
            <person name="Guerrero F.D."/>
            <person name="Moolhuijzen P."/>
            <person name="Goolsby J.A."/>
            <person name="Tidwell J."/>
            <person name="Bellgard S.E."/>
            <person name="Bellgard M.I."/>
        </authorList>
    </citation>
    <scope>NUCLEOTIDE SEQUENCE</scope>
    <source>
        <tissue evidence="1">Shoot tissue taken approximately 20 cm above the soil surface</tissue>
    </source>
</reference>
<accession>A0A0A9BDK6</accession>
<evidence type="ECO:0000313" key="1">
    <source>
        <dbReference type="EMBL" id="JAD62034.1"/>
    </source>
</evidence>
<proteinExistence type="predicted"/>
<organism evidence="1">
    <name type="scientific">Arundo donax</name>
    <name type="common">Giant reed</name>
    <name type="synonym">Donax arundinaceus</name>
    <dbReference type="NCBI Taxonomy" id="35708"/>
    <lineage>
        <taxon>Eukaryota</taxon>
        <taxon>Viridiplantae</taxon>
        <taxon>Streptophyta</taxon>
        <taxon>Embryophyta</taxon>
        <taxon>Tracheophyta</taxon>
        <taxon>Spermatophyta</taxon>
        <taxon>Magnoliopsida</taxon>
        <taxon>Liliopsida</taxon>
        <taxon>Poales</taxon>
        <taxon>Poaceae</taxon>
        <taxon>PACMAD clade</taxon>
        <taxon>Arundinoideae</taxon>
        <taxon>Arundineae</taxon>
        <taxon>Arundo</taxon>
    </lineage>
</organism>
<dbReference type="EMBL" id="GBRH01235861">
    <property type="protein sequence ID" value="JAD62034.1"/>
    <property type="molecule type" value="Transcribed_RNA"/>
</dbReference>
<sequence>MCVDDLCSGAQQCVEDLDFTWLY</sequence>
<reference evidence="1" key="1">
    <citation type="submission" date="2014-09" db="EMBL/GenBank/DDBJ databases">
        <authorList>
            <person name="Magalhaes I.L.F."/>
            <person name="Oliveira U."/>
            <person name="Santos F.R."/>
            <person name="Vidigal T.H.D.A."/>
            <person name="Brescovit A.D."/>
            <person name="Santos A.J."/>
        </authorList>
    </citation>
    <scope>NUCLEOTIDE SEQUENCE</scope>
    <source>
        <tissue evidence="1">Shoot tissue taken approximately 20 cm above the soil surface</tissue>
    </source>
</reference>
<name>A0A0A9BDK6_ARUDO</name>